<dbReference type="Gene3D" id="3.40.50.170">
    <property type="entry name" value="Formyl transferase, N-terminal domain"/>
    <property type="match status" value="1"/>
</dbReference>
<evidence type="ECO:0000256" key="2">
    <source>
        <dbReference type="ARBA" id="ARBA00010699"/>
    </source>
</evidence>
<feature type="binding site" evidence="8">
    <location>
        <begin position="117"/>
        <end position="120"/>
    </location>
    <ligand>
        <name>(6S)-5,6,7,8-tetrahydrofolate</name>
        <dbReference type="ChEBI" id="CHEBI:57453"/>
    </ligand>
</feature>
<keyword evidence="5 8" id="KW-0808">Transferase</keyword>
<dbReference type="NCBIfam" id="TIGR00460">
    <property type="entry name" value="fmt"/>
    <property type="match status" value="1"/>
</dbReference>
<dbReference type="PANTHER" id="PTHR11138">
    <property type="entry name" value="METHIONYL-TRNA FORMYLTRANSFERASE"/>
    <property type="match status" value="1"/>
</dbReference>
<dbReference type="AlphaFoldDB" id="A0A6I6D195"/>
<dbReference type="InterPro" id="IPR037022">
    <property type="entry name" value="Formyl_trans_C_sf"/>
</dbReference>
<organism evidence="11 12">
    <name type="scientific">Guyparkeria halophila</name>
    <dbReference type="NCBI Taxonomy" id="47960"/>
    <lineage>
        <taxon>Bacteria</taxon>
        <taxon>Pseudomonadati</taxon>
        <taxon>Pseudomonadota</taxon>
        <taxon>Gammaproteobacteria</taxon>
        <taxon>Chromatiales</taxon>
        <taxon>Thioalkalibacteraceae</taxon>
        <taxon>Guyparkeria</taxon>
    </lineage>
</organism>
<dbReference type="InterPro" id="IPR041711">
    <property type="entry name" value="Met-tRNA-FMT_N"/>
</dbReference>
<feature type="domain" description="Formyl transferase N-terminal" evidence="9">
    <location>
        <begin position="31"/>
        <end position="188"/>
    </location>
</feature>
<dbReference type="Pfam" id="PF02911">
    <property type="entry name" value="Formyl_trans_C"/>
    <property type="match status" value="1"/>
</dbReference>
<dbReference type="CDD" id="cd08704">
    <property type="entry name" value="Met_tRNA_FMT_C"/>
    <property type="match status" value="1"/>
</dbReference>
<keyword evidence="12" id="KW-1185">Reference proteome</keyword>
<comment type="catalytic activity">
    <reaction evidence="7 8">
        <text>L-methionyl-tRNA(fMet) + (6R)-10-formyltetrahydrofolate = N-formyl-L-methionyl-tRNA(fMet) + (6S)-5,6,7,8-tetrahydrofolate + H(+)</text>
        <dbReference type="Rhea" id="RHEA:24380"/>
        <dbReference type="Rhea" id="RHEA-COMP:9952"/>
        <dbReference type="Rhea" id="RHEA-COMP:9953"/>
        <dbReference type="ChEBI" id="CHEBI:15378"/>
        <dbReference type="ChEBI" id="CHEBI:57453"/>
        <dbReference type="ChEBI" id="CHEBI:78530"/>
        <dbReference type="ChEBI" id="CHEBI:78844"/>
        <dbReference type="ChEBI" id="CHEBI:195366"/>
        <dbReference type="EC" id="2.1.2.9"/>
    </reaction>
</comment>
<evidence type="ECO:0000256" key="7">
    <source>
        <dbReference type="ARBA" id="ARBA00048558"/>
    </source>
</evidence>
<gene>
    <name evidence="8" type="primary">fmt</name>
    <name evidence="11" type="ORF">GM160_01310</name>
</gene>
<dbReference type="Gene3D" id="3.10.25.10">
    <property type="entry name" value="Formyl transferase, C-terminal domain"/>
    <property type="match status" value="1"/>
</dbReference>
<reference evidence="11 12" key="1">
    <citation type="submission" date="2019-11" db="EMBL/GenBank/DDBJ databases">
        <authorList>
            <person name="Zhang J."/>
            <person name="Sun C."/>
        </authorList>
    </citation>
    <scope>NUCLEOTIDE SEQUENCE [LARGE SCALE GENOMIC DNA]</scope>
    <source>
        <strain evidence="12">sp2</strain>
    </source>
</reference>
<evidence type="ECO:0000259" key="10">
    <source>
        <dbReference type="Pfam" id="PF02911"/>
    </source>
</evidence>
<accession>A0A6I6D195</accession>
<evidence type="ECO:0000259" key="9">
    <source>
        <dbReference type="Pfam" id="PF00551"/>
    </source>
</evidence>
<dbReference type="HAMAP" id="MF_00182">
    <property type="entry name" value="Formyl_trans"/>
    <property type="match status" value="1"/>
</dbReference>
<dbReference type="InterPro" id="IPR036477">
    <property type="entry name" value="Formyl_transf_N_sf"/>
</dbReference>
<dbReference type="InterPro" id="IPR005794">
    <property type="entry name" value="Fmt"/>
</dbReference>
<dbReference type="EMBL" id="CP046415">
    <property type="protein sequence ID" value="QGT77633.1"/>
    <property type="molecule type" value="Genomic_DNA"/>
</dbReference>
<dbReference type="SUPFAM" id="SSF50486">
    <property type="entry name" value="FMT C-terminal domain-like"/>
    <property type="match status" value="1"/>
</dbReference>
<evidence type="ECO:0000313" key="11">
    <source>
        <dbReference type="EMBL" id="QGT77633.1"/>
    </source>
</evidence>
<evidence type="ECO:0000256" key="1">
    <source>
        <dbReference type="ARBA" id="ARBA00002606"/>
    </source>
</evidence>
<dbReference type="InterPro" id="IPR044135">
    <property type="entry name" value="Met-tRNA-FMT_C"/>
</dbReference>
<proteinExistence type="inferred from homology"/>
<dbReference type="Proteomes" id="UP000427716">
    <property type="component" value="Chromosome"/>
</dbReference>
<dbReference type="GO" id="GO:0005829">
    <property type="term" value="C:cytosol"/>
    <property type="evidence" value="ECO:0007669"/>
    <property type="project" value="TreeGrafter"/>
</dbReference>
<evidence type="ECO:0000256" key="4">
    <source>
        <dbReference type="ARBA" id="ARBA00016014"/>
    </source>
</evidence>
<evidence type="ECO:0000313" key="12">
    <source>
        <dbReference type="Proteomes" id="UP000427716"/>
    </source>
</evidence>
<dbReference type="PANTHER" id="PTHR11138:SF5">
    <property type="entry name" value="METHIONYL-TRNA FORMYLTRANSFERASE, MITOCHONDRIAL"/>
    <property type="match status" value="1"/>
</dbReference>
<keyword evidence="6 8" id="KW-0648">Protein biosynthesis</keyword>
<evidence type="ECO:0000256" key="5">
    <source>
        <dbReference type="ARBA" id="ARBA00022679"/>
    </source>
</evidence>
<comment type="similarity">
    <text evidence="2 8">Belongs to the Fmt family.</text>
</comment>
<comment type="function">
    <text evidence="1 8">Attaches a formyl group to the free amino group of methionyl-tRNA(fMet). The formyl group appears to play a dual role in the initiator identity of N-formylmethionyl-tRNA by promoting its recognition by IF2 and preventing the misappropriation of this tRNA by the elongation apparatus.</text>
</comment>
<evidence type="ECO:0000256" key="8">
    <source>
        <dbReference type="HAMAP-Rule" id="MF_00182"/>
    </source>
</evidence>
<dbReference type="SUPFAM" id="SSF53328">
    <property type="entry name" value="Formyltransferase"/>
    <property type="match status" value="1"/>
</dbReference>
<dbReference type="GO" id="GO:0004479">
    <property type="term" value="F:methionyl-tRNA formyltransferase activity"/>
    <property type="evidence" value="ECO:0007669"/>
    <property type="project" value="UniProtKB-UniRule"/>
</dbReference>
<dbReference type="EC" id="2.1.2.9" evidence="3 8"/>
<evidence type="ECO:0000256" key="6">
    <source>
        <dbReference type="ARBA" id="ARBA00022917"/>
    </source>
</evidence>
<evidence type="ECO:0000256" key="3">
    <source>
        <dbReference type="ARBA" id="ARBA00012261"/>
    </source>
</evidence>
<feature type="domain" description="Formyl transferase C-terminal" evidence="10">
    <location>
        <begin position="211"/>
        <end position="308"/>
    </location>
</feature>
<dbReference type="InterPro" id="IPR005793">
    <property type="entry name" value="Formyl_trans_C"/>
</dbReference>
<dbReference type="KEGG" id="ghl:GM160_01310"/>
<dbReference type="CDD" id="cd08646">
    <property type="entry name" value="FMT_core_Met-tRNA-FMT_N"/>
    <property type="match status" value="1"/>
</dbReference>
<dbReference type="RefSeq" id="WP_156227558.1">
    <property type="nucleotide sequence ID" value="NZ_CP046415.1"/>
</dbReference>
<dbReference type="InterPro" id="IPR011034">
    <property type="entry name" value="Formyl_transferase-like_C_sf"/>
</dbReference>
<dbReference type="Pfam" id="PF00551">
    <property type="entry name" value="Formyl_trans_N"/>
    <property type="match status" value="1"/>
</dbReference>
<dbReference type="InterPro" id="IPR002376">
    <property type="entry name" value="Formyl_transf_N"/>
</dbReference>
<protein>
    <recommendedName>
        <fullName evidence="4 8">Methionyl-tRNA formyltransferase</fullName>
        <ecNumber evidence="3 8">2.1.2.9</ecNumber>
    </recommendedName>
</protein>
<sequence length="317" mass="33813">MSLRVVYCGTPDFAVPALEALARLDEVAGETLELVAAYTQPDRPAGRGKKLTAPPVKQAALELGLPVEQPLSLRDEAAQSQLAAYRPDLLVVAAYGLILPPAVLEMPRLGAINIHASLLPRWRGAAPINRAIEAGDTETGITIMQMEAGLDTGPMWFKRIEPIHPDDTAATLHDRLAPLGAEALIEALPTIVLGDGAPERQDDAQACYAAKLAKAEASVDWRESADLIERRVRAFNPWPVAQTMLEGQPLRLWGARTVEGHDETAPGEVIELTADGFVVQTGAGGLELTRVQRAGGRPVAASDFARGRDLLGVRLGG</sequence>
<name>A0A6I6D195_9GAMM</name>